<dbReference type="Gene3D" id="1.10.1240.10">
    <property type="entry name" value="Methionine synthase domain"/>
    <property type="match status" value="1"/>
</dbReference>
<evidence type="ECO:0000256" key="2">
    <source>
        <dbReference type="ARBA" id="ARBA00023285"/>
    </source>
</evidence>
<dbReference type="GO" id="GO:0008705">
    <property type="term" value="F:methionine synthase activity"/>
    <property type="evidence" value="ECO:0007669"/>
    <property type="project" value="TreeGrafter"/>
</dbReference>
<dbReference type="PATRIC" id="fig|742734.4.peg.3818"/>
<dbReference type="PANTHER" id="PTHR45833:SF1">
    <property type="entry name" value="METHIONINE SYNTHASE"/>
    <property type="match status" value="1"/>
</dbReference>
<dbReference type="InterPro" id="IPR003759">
    <property type="entry name" value="Cbl-bd_cap"/>
</dbReference>
<dbReference type="GO" id="GO:0046653">
    <property type="term" value="P:tetrahydrofolate metabolic process"/>
    <property type="evidence" value="ECO:0007669"/>
    <property type="project" value="TreeGrafter"/>
</dbReference>
<dbReference type="EMBL" id="ADLK01000027">
    <property type="protein sequence ID" value="KMW17370.1"/>
    <property type="molecule type" value="Genomic_DNA"/>
</dbReference>
<evidence type="ECO:0000313" key="4">
    <source>
        <dbReference type="EMBL" id="KMW17370.1"/>
    </source>
</evidence>
<dbReference type="GO" id="GO:0031419">
    <property type="term" value="F:cobalamin binding"/>
    <property type="evidence" value="ECO:0007669"/>
    <property type="project" value="InterPro"/>
</dbReference>
<evidence type="ECO:0000313" key="5">
    <source>
        <dbReference type="Proteomes" id="UP000037392"/>
    </source>
</evidence>
<name>A0A0J9ENP9_9FIRM</name>
<dbReference type="GO" id="GO:0046872">
    <property type="term" value="F:metal ion binding"/>
    <property type="evidence" value="ECO:0007669"/>
    <property type="project" value="UniProtKB-KW"/>
</dbReference>
<dbReference type="Pfam" id="PF02607">
    <property type="entry name" value="B12-binding_2"/>
    <property type="match status" value="1"/>
</dbReference>
<dbReference type="CDD" id="cd02065">
    <property type="entry name" value="B12-binding_like"/>
    <property type="match status" value="1"/>
</dbReference>
<dbReference type="GO" id="GO:0005829">
    <property type="term" value="C:cytosol"/>
    <property type="evidence" value="ECO:0007669"/>
    <property type="project" value="TreeGrafter"/>
</dbReference>
<dbReference type="PROSITE" id="PS51332">
    <property type="entry name" value="B12_BINDING"/>
    <property type="match status" value="1"/>
</dbReference>
<sequence>MGLLLMGHDPKFQRLTNEIFTRQLRADTRLQEELDGRARQKMYQDVQYNVDFLYTALELEDEGIFERYARWLFQLLIPLMSYCTRERVRDIMVDHYELIRSCMEPVTDDKQTKLHRLLDCAVRATVEECACGSQQQEVSESYEQEIARYLDCMLQADTKEAMALITEYAKTGIPLSDICVDIVAEAMRRVGDLWHSHQISVDMEHYCTSITQMSLSQLYPLIFNQQRKGKKVLVACVGSELHEIGARMVADMFEYSGWDSIYLGAAVPVEAVENAVREHAPALVALSVTMPQHLPLCRDAVQRLRTTCPQVRIAVGGHAFEETEIWKSWDVDIYTKDAKELVAWADNKI</sequence>
<dbReference type="InterPro" id="IPR006158">
    <property type="entry name" value="Cobalamin-bd"/>
</dbReference>
<dbReference type="Gene3D" id="3.40.50.280">
    <property type="entry name" value="Cobalamin-binding domain"/>
    <property type="match status" value="1"/>
</dbReference>
<dbReference type="InterPro" id="IPR036724">
    <property type="entry name" value="Cobalamin-bd_sf"/>
</dbReference>
<dbReference type="InterPro" id="IPR036594">
    <property type="entry name" value="Meth_synthase_dom"/>
</dbReference>
<dbReference type="OrthoDB" id="5756833at2"/>
<dbReference type="GeneID" id="93166215"/>
<keyword evidence="1" id="KW-0479">Metal-binding</keyword>
<dbReference type="AlphaFoldDB" id="A0A0J9ENP9"/>
<dbReference type="Proteomes" id="UP000037392">
    <property type="component" value="Unassembled WGS sequence"/>
</dbReference>
<gene>
    <name evidence="4" type="ORF">HMPREF9470_03559</name>
</gene>
<comment type="caution">
    <text evidence="4">The sequence shown here is derived from an EMBL/GenBank/DDBJ whole genome shotgun (WGS) entry which is preliminary data.</text>
</comment>
<dbReference type="InterPro" id="IPR050554">
    <property type="entry name" value="Met_Synthase/Corrinoid"/>
</dbReference>
<proteinExistence type="predicted"/>
<keyword evidence="2" id="KW-0170">Cobalt</keyword>
<organism evidence="4 5">
    <name type="scientific">[Clostridium] citroniae WAL-19142</name>
    <dbReference type="NCBI Taxonomy" id="742734"/>
    <lineage>
        <taxon>Bacteria</taxon>
        <taxon>Bacillati</taxon>
        <taxon>Bacillota</taxon>
        <taxon>Clostridia</taxon>
        <taxon>Lachnospirales</taxon>
        <taxon>Lachnospiraceae</taxon>
        <taxon>Enterocloster</taxon>
    </lineage>
</organism>
<dbReference type="SUPFAM" id="SSF52242">
    <property type="entry name" value="Cobalamin (vitamin B12)-binding domain"/>
    <property type="match status" value="1"/>
</dbReference>
<dbReference type="RefSeq" id="WP_048930383.1">
    <property type="nucleotide sequence ID" value="NZ_KQ235880.1"/>
</dbReference>
<feature type="domain" description="B12-binding" evidence="3">
    <location>
        <begin position="229"/>
        <end position="349"/>
    </location>
</feature>
<dbReference type="PANTHER" id="PTHR45833">
    <property type="entry name" value="METHIONINE SYNTHASE"/>
    <property type="match status" value="1"/>
</dbReference>
<accession>A0A0J9ENP9</accession>
<evidence type="ECO:0000259" key="3">
    <source>
        <dbReference type="PROSITE" id="PS51332"/>
    </source>
</evidence>
<dbReference type="Pfam" id="PF02310">
    <property type="entry name" value="B12-binding"/>
    <property type="match status" value="1"/>
</dbReference>
<dbReference type="GO" id="GO:0050667">
    <property type="term" value="P:homocysteine metabolic process"/>
    <property type="evidence" value="ECO:0007669"/>
    <property type="project" value="TreeGrafter"/>
</dbReference>
<evidence type="ECO:0000256" key="1">
    <source>
        <dbReference type="ARBA" id="ARBA00022723"/>
    </source>
</evidence>
<protein>
    <recommendedName>
        <fullName evidence="3">B12-binding domain-containing protein</fullName>
    </recommendedName>
</protein>
<reference evidence="4 5" key="1">
    <citation type="submission" date="2011-04" db="EMBL/GenBank/DDBJ databases">
        <title>The Genome Sequence of Clostridium citroniae WAL-19142.</title>
        <authorList>
            <consortium name="The Broad Institute Genome Sequencing Platform"/>
            <person name="Earl A."/>
            <person name="Ward D."/>
            <person name="Feldgarden M."/>
            <person name="Gevers D."/>
            <person name="Warren Y.A."/>
            <person name="Tyrrell K.L."/>
            <person name="Citron D.M."/>
            <person name="Goldstein E.J."/>
            <person name="Daigneault M."/>
            <person name="Allen-Vercoe E."/>
            <person name="Young S.K."/>
            <person name="Zeng Q."/>
            <person name="Gargeya S."/>
            <person name="Fitzgerald M."/>
            <person name="Haas B."/>
            <person name="Abouelleil A."/>
            <person name="Alvarado L."/>
            <person name="Arachchi H.M."/>
            <person name="Berlin A."/>
            <person name="Brown A."/>
            <person name="Chapman S.B."/>
            <person name="Chen Z."/>
            <person name="Dunbar C."/>
            <person name="Freedman E."/>
            <person name="Gearin G."/>
            <person name="Gellesch M."/>
            <person name="Goldberg J."/>
            <person name="Griggs A."/>
            <person name="Gujja S."/>
            <person name="Heilman E.R."/>
            <person name="Heiman D."/>
            <person name="Howarth C."/>
            <person name="Larson L."/>
            <person name="Lui A."/>
            <person name="MacDonald P.J."/>
            <person name="Mehta T."/>
            <person name="Montmayeur A."/>
            <person name="Murphy C."/>
            <person name="Neiman D."/>
            <person name="Pearson M."/>
            <person name="Priest M."/>
            <person name="Roberts A."/>
            <person name="Saif S."/>
            <person name="Shea T."/>
            <person name="Shenoy N."/>
            <person name="Sisk P."/>
            <person name="Stolte C."/>
            <person name="Sykes S."/>
            <person name="White J."/>
            <person name="Yandava C."/>
            <person name="Wortman J."/>
            <person name="Nusbaum C."/>
            <person name="Birren B."/>
        </authorList>
    </citation>
    <scope>NUCLEOTIDE SEQUENCE [LARGE SCALE GENOMIC DNA]</scope>
    <source>
        <strain evidence="4 5">WAL-19142</strain>
    </source>
</reference>